<dbReference type="SUPFAM" id="SSF46689">
    <property type="entry name" value="Homeodomain-like"/>
    <property type="match status" value="1"/>
</dbReference>
<organism evidence="8 9">
    <name type="scientific">Staurois parvus</name>
    <dbReference type="NCBI Taxonomy" id="386267"/>
    <lineage>
        <taxon>Eukaryota</taxon>
        <taxon>Metazoa</taxon>
        <taxon>Chordata</taxon>
        <taxon>Craniata</taxon>
        <taxon>Vertebrata</taxon>
        <taxon>Euteleostomi</taxon>
        <taxon>Amphibia</taxon>
        <taxon>Batrachia</taxon>
        <taxon>Anura</taxon>
        <taxon>Neobatrachia</taxon>
        <taxon>Ranoidea</taxon>
        <taxon>Ranidae</taxon>
        <taxon>Staurois</taxon>
    </lineage>
</organism>
<feature type="domain" description="Homeobox" evidence="7">
    <location>
        <begin position="1"/>
        <end position="58"/>
    </location>
</feature>
<evidence type="ECO:0000256" key="4">
    <source>
        <dbReference type="ARBA" id="ARBA00023242"/>
    </source>
</evidence>
<evidence type="ECO:0000256" key="3">
    <source>
        <dbReference type="ARBA" id="ARBA00023155"/>
    </source>
</evidence>
<dbReference type="PANTHER" id="PTHR46123">
    <property type="entry name" value="MIX-TYPE HOMEOBOX GENE 1-RELATED"/>
    <property type="match status" value="1"/>
</dbReference>
<gene>
    <name evidence="8" type="ORF">SPARVUS_LOCUS11632512</name>
</gene>
<evidence type="ECO:0000313" key="8">
    <source>
        <dbReference type="EMBL" id="CAI9593866.1"/>
    </source>
</evidence>
<evidence type="ECO:0000256" key="1">
    <source>
        <dbReference type="ARBA" id="ARBA00004123"/>
    </source>
</evidence>
<proteinExistence type="predicted"/>
<dbReference type="InterPro" id="IPR051306">
    <property type="entry name" value="Homeobox_regulator"/>
</dbReference>
<reference evidence="8" key="1">
    <citation type="submission" date="2023-05" db="EMBL/GenBank/DDBJ databases">
        <authorList>
            <person name="Stuckert A."/>
        </authorList>
    </citation>
    <scope>NUCLEOTIDE SEQUENCE</scope>
</reference>
<sequence>RRLRTVYNQSHLKLLLKTFETNPYPGISVREKLSQLTGVHEYRIQVWFQNRRDRKNKKNYPQKKRISYIILKDHSLLRYLQ</sequence>
<accession>A0ABN9FE77</accession>
<evidence type="ECO:0000256" key="6">
    <source>
        <dbReference type="RuleBase" id="RU000682"/>
    </source>
</evidence>
<keyword evidence="9" id="KW-1185">Reference proteome</keyword>
<dbReference type="PROSITE" id="PS00027">
    <property type="entry name" value="HOMEOBOX_1"/>
    <property type="match status" value="1"/>
</dbReference>
<dbReference type="InterPro" id="IPR017970">
    <property type="entry name" value="Homeobox_CS"/>
</dbReference>
<feature type="non-terminal residue" evidence="8">
    <location>
        <position position="1"/>
    </location>
</feature>
<keyword evidence="3 5" id="KW-0371">Homeobox</keyword>
<comment type="caution">
    <text evidence="8">The sequence shown here is derived from an EMBL/GenBank/DDBJ whole genome shotgun (WGS) entry which is preliminary data.</text>
</comment>
<evidence type="ECO:0000259" key="7">
    <source>
        <dbReference type="PROSITE" id="PS50071"/>
    </source>
</evidence>
<feature type="DNA-binding region" description="Homeobox" evidence="5">
    <location>
        <begin position="3"/>
        <end position="59"/>
    </location>
</feature>
<dbReference type="InterPro" id="IPR001356">
    <property type="entry name" value="HD"/>
</dbReference>
<evidence type="ECO:0000256" key="5">
    <source>
        <dbReference type="PROSITE-ProRule" id="PRU00108"/>
    </source>
</evidence>
<dbReference type="CDD" id="cd00086">
    <property type="entry name" value="homeodomain"/>
    <property type="match status" value="1"/>
</dbReference>
<dbReference type="InterPro" id="IPR009057">
    <property type="entry name" value="Homeodomain-like_sf"/>
</dbReference>
<dbReference type="Proteomes" id="UP001162483">
    <property type="component" value="Unassembled WGS sequence"/>
</dbReference>
<dbReference type="Pfam" id="PF00046">
    <property type="entry name" value="Homeodomain"/>
    <property type="match status" value="1"/>
</dbReference>
<protein>
    <recommendedName>
        <fullName evidence="7">Homeobox domain-containing protein</fullName>
    </recommendedName>
</protein>
<keyword evidence="2 5" id="KW-0238">DNA-binding</keyword>
<dbReference type="Gene3D" id="1.10.10.60">
    <property type="entry name" value="Homeodomain-like"/>
    <property type="match status" value="1"/>
</dbReference>
<evidence type="ECO:0000256" key="2">
    <source>
        <dbReference type="ARBA" id="ARBA00023125"/>
    </source>
</evidence>
<dbReference type="EMBL" id="CATNWA010016591">
    <property type="protein sequence ID" value="CAI9593866.1"/>
    <property type="molecule type" value="Genomic_DNA"/>
</dbReference>
<comment type="subcellular location">
    <subcellularLocation>
        <location evidence="1 5 6">Nucleus</location>
    </subcellularLocation>
</comment>
<dbReference type="PROSITE" id="PS50071">
    <property type="entry name" value="HOMEOBOX_2"/>
    <property type="match status" value="1"/>
</dbReference>
<dbReference type="SMART" id="SM00389">
    <property type="entry name" value="HOX"/>
    <property type="match status" value="1"/>
</dbReference>
<name>A0ABN9FE77_9NEOB</name>
<dbReference type="PANTHER" id="PTHR46123:SF9">
    <property type="entry name" value="HOMEOBOX PROTEIN PROPHET OF PIT-1"/>
    <property type="match status" value="1"/>
</dbReference>
<evidence type="ECO:0000313" key="9">
    <source>
        <dbReference type="Proteomes" id="UP001162483"/>
    </source>
</evidence>
<keyword evidence="4 5" id="KW-0539">Nucleus</keyword>